<dbReference type="Pfam" id="PF13424">
    <property type="entry name" value="TPR_12"/>
    <property type="match status" value="2"/>
</dbReference>
<dbReference type="SUPFAM" id="SSF52540">
    <property type="entry name" value="P-loop containing nucleoside triphosphate hydrolases"/>
    <property type="match status" value="1"/>
</dbReference>
<dbReference type="CDD" id="cd15831">
    <property type="entry name" value="BTAD"/>
    <property type="match status" value="1"/>
</dbReference>
<dbReference type="GO" id="GO:0043531">
    <property type="term" value="F:ADP binding"/>
    <property type="evidence" value="ECO:0007669"/>
    <property type="project" value="InterPro"/>
</dbReference>
<feature type="region of interest" description="Disordered" evidence="7">
    <location>
        <begin position="238"/>
        <end position="293"/>
    </location>
</feature>
<name>A0A841CJA7_9PSEU</name>
<dbReference type="SMART" id="SM00028">
    <property type="entry name" value="TPR"/>
    <property type="match status" value="5"/>
</dbReference>
<dbReference type="Pfam" id="PF00486">
    <property type="entry name" value="Trans_reg_C"/>
    <property type="match status" value="1"/>
</dbReference>
<evidence type="ECO:0000256" key="5">
    <source>
        <dbReference type="PROSITE-ProRule" id="PRU00339"/>
    </source>
</evidence>
<evidence type="ECO:0000256" key="3">
    <source>
        <dbReference type="ARBA" id="ARBA00023125"/>
    </source>
</evidence>
<feature type="repeat" description="TPR" evidence="5">
    <location>
        <begin position="729"/>
        <end position="762"/>
    </location>
</feature>
<keyword evidence="5" id="KW-0802">TPR repeat</keyword>
<evidence type="ECO:0000313" key="9">
    <source>
        <dbReference type="EMBL" id="MBB5957063.1"/>
    </source>
</evidence>
<dbReference type="Gene3D" id="1.10.10.10">
    <property type="entry name" value="Winged helix-like DNA-binding domain superfamily/Winged helix DNA-binding domain"/>
    <property type="match status" value="1"/>
</dbReference>
<dbReference type="InterPro" id="IPR005158">
    <property type="entry name" value="BTAD"/>
</dbReference>
<dbReference type="GO" id="GO:0000160">
    <property type="term" value="P:phosphorelay signal transduction system"/>
    <property type="evidence" value="ECO:0007669"/>
    <property type="project" value="InterPro"/>
</dbReference>
<evidence type="ECO:0000256" key="1">
    <source>
        <dbReference type="ARBA" id="ARBA00005820"/>
    </source>
</evidence>
<gene>
    <name evidence="9" type="ORF">FHS29_003656</name>
</gene>
<comment type="similarity">
    <text evidence="1">Belongs to the AfsR/DnrI/RedD regulatory family.</text>
</comment>
<dbReference type="InterPro" id="IPR001867">
    <property type="entry name" value="OmpR/PhoB-type_DNA-bd"/>
</dbReference>
<sequence length="940" mass="101362">MEFGLLGEVCAVVGGRPADLGPARQRCVLAALAVDVGRVVSVDRLIRRVWGDDPPVRARATLSSYVSRLRRARTDIVLRSGGYVLVADEAAVDLHRFRSLRDRARTADDPTAERLLAEAVGLWRGPALTGLDGDWATAERDRLALERLDAECDHTEVRLRLGHDDRLVTELSSRAAEHPLDERVAVHLLHALYRAGRVADALEHYRRVRARLADGLGTDPGPALRLMHQRILKADPALLANPTGDARPSTTPRTPAGEPATHEPSTAPPSRPAADVPTGTPAARPVPRQLPAVPSSFVGREDELNRLDPTGTTVIAGAGGVGKTWLALRWAHRNAHRFPDGQLFVDLRGFGPEGTPMPPPVAVRGFLDALGVDPGRIPIDPHAQAALFRSLVADKRMLLVVDNAADTAQVTPLLPGGASCTVLVTSRNRLPGLTTVHGARRLSLDVLTDAEAHGLFTARLGADRVSAEAEAVTDLIKLCGGFPLALGIVAGRAHGHPALPLATLAGELRDLGPGALDDDDPTASLPTVLSWSRQALTAEQAHVFGLLGIAPGPDIGLPAAAGLTGLPPDRTRAVLRALEQASLLLQDARGRYRMHDLIRRFAADTPIPPAERSAALHRVVDFHLHTAFTGRRLLNPHATPIDLDPPAPGARPHPLPDPAAALAWFDTEHRGILAAQHLAAAQGRHRTVWQLAWTLTTFHLRRGHSHDNLAAWRTAMTAADHLADPAVQTRVHRLLGDALVEVGRHEEAVEHLYRALALAERTDDLVNRGQVHRTLSWALDQQGDGRQALTHARHALRIYRALDDPAGEADALNGVGWYAARLGEHDEAREHCAAALALHRRHRHRYGEATTLDSLAYIAHHTGDFTAAIGHYREASDLFRELGSTLQAAETAERLGDSHQASGQSAEARAAWAEAADMFRAQGRAEDADRLRDRLGALPD</sequence>
<dbReference type="SMART" id="SM00862">
    <property type="entry name" value="Trans_reg_C"/>
    <property type="match status" value="1"/>
</dbReference>
<proteinExistence type="inferred from homology"/>
<evidence type="ECO:0000256" key="2">
    <source>
        <dbReference type="ARBA" id="ARBA00023015"/>
    </source>
</evidence>
<dbReference type="SUPFAM" id="SSF48452">
    <property type="entry name" value="TPR-like"/>
    <property type="match status" value="3"/>
</dbReference>
<keyword evidence="3 6" id="KW-0238">DNA-binding</keyword>
<reference evidence="9 10" key="1">
    <citation type="submission" date="2020-08" db="EMBL/GenBank/DDBJ databases">
        <title>Genomic Encyclopedia of Type Strains, Phase III (KMG-III): the genomes of soil and plant-associated and newly described type strains.</title>
        <authorList>
            <person name="Whitman W."/>
        </authorList>
    </citation>
    <scope>NUCLEOTIDE SEQUENCE [LARGE SCALE GENOMIC DNA]</scope>
    <source>
        <strain evidence="9 10">CECT 8640</strain>
    </source>
</reference>
<keyword evidence="10" id="KW-1185">Reference proteome</keyword>
<dbReference type="InterPro" id="IPR016032">
    <property type="entry name" value="Sig_transdc_resp-reg_C-effctor"/>
</dbReference>
<dbReference type="Proteomes" id="UP000547510">
    <property type="component" value="Unassembled WGS sequence"/>
</dbReference>
<dbReference type="PROSITE" id="PS51755">
    <property type="entry name" value="OMPR_PHOB"/>
    <property type="match status" value="1"/>
</dbReference>
<evidence type="ECO:0000256" key="4">
    <source>
        <dbReference type="ARBA" id="ARBA00023163"/>
    </source>
</evidence>
<dbReference type="InterPro" id="IPR051677">
    <property type="entry name" value="AfsR-DnrI-RedD_regulator"/>
</dbReference>
<keyword evidence="2" id="KW-0805">Transcription regulation</keyword>
<dbReference type="PRINTS" id="PR00364">
    <property type="entry name" value="DISEASERSIST"/>
</dbReference>
<dbReference type="SMART" id="SM01043">
    <property type="entry name" value="BTAD"/>
    <property type="match status" value="1"/>
</dbReference>
<dbReference type="PANTHER" id="PTHR35807">
    <property type="entry name" value="TRANSCRIPTIONAL REGULATOR REDD-RELATED"/>
    <property type="match status" value="1"/>
</dbReference>
<dbReference type="GO" id="GO:0003677">
    <property type="term" value="F:DNA binding"/>
    <property type="evidence" value="ECO:0007669"/>
    <property type="project" value="UniProtKB-UniRule"/>
</dbReference>
<dbReference type="InterPro" id="IPR036388">
    <property type="entry name" value="WH-like_DNA-bd_sf"/>
</dbReference>
<evidence type="ECO:0000256" key="7">
    <source>
        <dbReference type="SAM" id="MobiDB-lite"/>
    </source>
</evidence>
<dbReference type="RefSeq" id="WP_184691838.1">
    <property type="nucleotide sequence ID" value="NZ_JACHJN010000005.1"/>
</dbReference>
<dbReference type="PROSITE" id="PS50005">
    <property type="entry name" value="TPR"/>
    <property type="match status" value="1"/>
</dbReference>
<evidence type="ECO:0000313" key="10">
    <source>
        <dbReference type="Proteomes" id="UP000547510"/>
    </source>
</evidence>
<dbReference type="GO" id="GO:0006355">
    <property type="term" value="P:regulation of DNA-templated transcription"/>
    <property type="evidence" value="ECO:0007669"/>
    <property type="project" value="InterPro"/>
</dbReference>
<dbReference type="AlphaFoldDB" id="A0A841CJA7"/>
<dbReference type="Gene3D" id="1.25.40.10">
    <property type="entry name" value="Tetratricopeptide repeat domain"/>
    <property type="match status" value="2"/>
</dbReference>
<dbReference type="InterPro" id="IPR027417">
    <property type="entry name" value="P-loop_NTPase"/>
</dbReference>
<protein>
    <submittedName>
        <fullName evidence="9">DNA-binding SARP family transcriptional activator/tetratricopeptide (TPR) repeat protein</fullName>
    </submittedName>
</protein>
<dbReference type="SUPFAM" id="SSF46894">
    <property type="entry name" value="C-terminal effector domain of the bipartite response regulators"/>
    <property type="match status" value="1"/>
</dbReference>
<dbReference type="EMBL" id="JACHJN010000005">
    <property type="protein sequence ID" value="MBB5957063.1"/>
    <property type="molecule type" value="Genomic_DNA"/>
</dbReference>
<accession>A0A841CJA7</accession>
<dbReference type="Gene3D" id="3.40.50.300">
    <property type="entry name" value="P-loop containing nucleotide triphosphate hydrolases"/>
    <property type="match status" value="1"/>
</dbReference>
<dbReference type="InterPro" id="IPR019734">
    <property type="entry name" value="TPR_rpt"/>
</dbReference>
<dbReference type="InterPro" id="IPR011990">
    <property type="entry name" value="TPR-like_helical_dom_sf"/>
</dbReference>
<dbReference type="Pfam" id="PF03704">
    <property type="entry name" value="BTAD"/>
    <property type="match status" value="1"/>
</dbReference>
<comment type="caution">
    <text evidence="9">The sequence shown here is derived from an EMBL/GenBank/DDBJ whole genome shotgun (WGS) entry which is preliminary data.</text>
</comment>
<feature type="DNA-binding region" description="OmpR/PhoB-type" evidence="6">
    <location>
        <begin position="1"/>
        <end position="87"/>
    </location>
</feature>
<keyword evidence="4" id="KW-0804">Transcription</keyword>
<organism evidence="9 10">
    <name type="scientific">Saccharothrix tamanrassetensis</name>
    <dbReference type="NCBI Taxonomy" id="1051531"/>
    <lineage>
        <taxon>Bacteria</taxon>
        <taxon>Bacillati</taxon>
        <taxon>Actinomycetota</taxon>
        <taxon>Actinomycetes</taxon>
        <taxon>Pseudonocardiales</taxon>
        <taxon>Pseudonocardiaceae</taxon>
        <taxon>Saccharothrix</taxon>
    </lineage>
</organism>
<evidence type="ECO:0000256" key="6">
    <source>
        <dbReference type="PROSITE-ProRule" id="PRU01091"/>
    </source>
</evidence>
<dbReference type="PANTHER" id="PTHR35807:SF1">
    <property type="entry name" value="TRANSCRIPTIONAL REGULATOR REDD"/>
    <property type="match status" value="1"/>
</dbReference>
<evidence type="ECO:0000259" key="8">
    <source>
        <dbReference type="PROSITE" id="PS51755"/>
    </source>
</evidence>
<feature type="domain" description="OmpR/PhoB-type" evidence="8">
    <location>
        <begin position="1"/>
        <end position="87"/>
    </location>
</feature>